<keyword evidence="5" id="KW-0472">Membrane</keyword>
<dbReference type="Gene3D" id="3.40.50.300">
    <property type="entry name" value="P-loop containing nucleotide triphosphate hydrolases"/>
    <property type="match status" value="1"/>
</dbReference>
<evidence type="ECO:0000256" key="1">
    <source>
        <dbReference type="ARBA" id="ARBA00004141"/>
    </source>
</evidence>
<gene>
    <name evidence="6" type="ORF">GPECTOR_131g587</name>
</gene>
<evidence type="ECO:0000313" key="7">
    <source>
        <dbReference type="Proteomes" id="UP000075714"/>
    </source>
</evidence>
<comment type="caution">
    <text evidence="6">The sequence shown here is derived from an EMBL/GenBank/DDBJ whole genome shotgun (WGS) entry which is preliminary data.</text>
</comment>
<evidence type="ECO:0000256" key="3">
    <source>
        <dbReference type="ARBA" id="ARBA00022692"/>
    </source>
</evidence>
<comment type="subcellular location">
    <subcellularLocation>
        <location evidence="1">Membrane</location>
        <topology evidence="1">Multi-pass membrane protein</topology>
    </subcellularLocation>
</comment>
<sequence>MEIVAQRRIIMMDEPGSGLDAKNASQLYSTLKEVAGKDGINILAVVHQPDAGSFRDSFQTVLLFGRDGPVFCGSPEGCVEYFRYELGLRALQLVMGMRKCVMKPRKAAQRSLRTSQERYFQM</sequence>
<evidence type="ECO:0000256" key="4">
    <source>
        <dbReference type="ARBA" id="ARBA00022989"/>
    </source>
</evidence>
<name>A0A150FYA9_GONPE</name>
<keyword evidence="4" id="KW-1133">Transmembrane helix</keyword>
<keyword evidence="7" id="KW-1185">Reference proteome</keyword>
<evidence type="ECO:0000256" key="2">
    <source>
        <dbReference type="ARBA" id="ARBA00022448"/>
    </source>
</evidence>
<dbReference type="PANTHER" id="PTHR48041">
    <property type="entry name" value="ABC TRANSPORTER G FAMILY MEMBER 28"/>
    <property type="match status" value="1"/>
</dbReference>
<keyword evidence="2" id="KW-0813">Transport</keyword>
<dbReference type="PANTHER" id="PTHR48041:SF91">
    <property type="entry name" value="ABC TRANSPORTER G FAMILY MEMBER 28"/>
    <property type="match status" value="1"/>
</dbReference>
<organism evidence="6 7">
    <name type="scientific">Gonium pectorale</name>
    <name type="common">Green alga</name>
    <dbReference type="NCBI Taxonomy" id="33097"/>
    <lineage>
        <taxon>Eukaryota</taxon>
        <taxon>Viridiplantae</taxon>
        <taxon>Chlorophyta</taxon>
        <taxon>core chlorophytes</taxon>
        <taxon>Chlorophyceae</taxon>
        <taxon>CS clade</taxon>
        <taxon>Chlamydomonadales</taxon>
        <taxon>Volvocaceae</taxon>
        <taxon>Gonium</taxon>
    </lineage>
</organism>
<dbReference type="GO" id="GO:0042626">
    <property type="term" value="F:ATPase-coupled transmembrane transporter activity"/>
    <property type="evidence" value="ECO:0007669"/>
    <property type="project" value="TreeGrafter"/>
</dbReference>
<evidence type="ECO:0008006" key="8">
    <source>
        <dbReference type="Google" id="ProtNLM"/>
    </source>
</evidence>
<protein>
    <recommendedName>
        <fullName evidence="8">ABC transporter family G domain-containing protein</fullName>
    </recommendedName>
</protein>
<keyword evidence="3" id="KW-0812">Transmembrane</keyword>
<dbReference type="InterPro" id="IPR027417">
    <property type="entry name" value="P-loop_NTPase"/>
</dbReference>
<reference evidence="7" key="1">
    <citation type="journal article" date="2016" name="Nat. Commun.">
        <title>The Gonium pectorale genome demonstrates co-option of cell cycle regulation during the evolution of multicellularity.</title>
        <authorList>
            <person name="Hanschen E.R."/>
            <person name="Marriage T.N."/>
            <person name="Ferris P.J."/>
            <person name="Hamaji T."/>
            <person name="Toyoda A."/>
            <person name="Fujiyama A."/>
            <person name="Neme R."/>
            <person name="Noguchi H."/>
            <person name="Minakuchi Y."/>
            <person name="Suzuki M."/>
            <person name="Kawai-Toyooka H."/>
            <person name="Smith D.R."/>
            <person name="Sparks H."/>
            <person name="Anderson J."/>
            <person name="Bakaric R."/>
            <person name="Luria V."/>
            <person name="Karger A."/>
            <person name="Kirschner M.W."/>
            <person name="Durand P.M."/>
            <person name="Michod R.E."/>
            <person name="Nozaki H."/>
            <person name="Olson B.J."/>
        </authorList>
    </citation>
    <scope>NUCLEOTIDE SEQUENCE [LARGE SCALE GENOMIC DNA]</scope>
    <source>
        <strain evidence="7">NIES-2863</strain>
    </source>
</reference>
<dbReference type="AlphaFoldDB" id="A0A150FYA9"/>
<dbReference type="SUPFAM" id="SSF52540">
    <property type="entry name" value="P-loop containing nucleoside triphosphate hydrolases"/>
    <property type="match status" value="1"/>
</dbReference>
<accession>A0A150FYA9</accession>
<dbReference type="GO" id="GO:0016020">
    <property type="term" value="C:membrane"/>
    <property type="evidence" value="ECO:0007669"/>
    <property type="project" value="UniProtKB-SubCell"/>
</dbReference>
<evidence type="ECO:0000256" key="5">
    <source>
        <dbReference type="ARBA" id="ARBA00023136"/>
    </source>
</evidence>
<dbReference type="InterPro" id="IPR050352">
    <property type="entry name" value="ABCG_transporters"/>
</dbReference>
<evidence type="ECO:0000313" key="6">
    <source>
        <dbReference type="EMBL" id="KXZ42601.1"/>
    </source>
</evidence>
<proteinExistence type="predicted"/>
<dbReference type="EMBL" id="LSYV01000131">
    <property type="protein sequence ID" value="KXZ42601.1"/>
    <property type="molecule type" value="Genomic_DNA"/>
</dbReference>
<dbReference type="Proteomes" id="UP000075714">
    <property type="component" value="Unassembled WGS sequence"/>
</dbReference>
<dbReference type="OrthoDB" id="245989at2759"/>